<name>C2ER61_9LACO</name>
<dbReference type="InterPro" id="IPR051011">
    <property type="entry name" value="Metal_resp_trans_reg"/>
</dbReference>
<evidence type="ECO:0000259" key="4">
    <source>
        <dbReference type="PROSITE" id="PS50206"/>
    </source>
</evidence>
<dbReference type="InterPro" id="IPR001845">
    <property type="entry name" value="HTH_ArsR_DNA-bd_dom"/>
</dbReference>
<reference evidence="6 7" key="1">
    <citation type="submission" date="2009-01" db="EMBL/GenBank/DDBJ databases">
        <authorList>
            <person name="Qin X."/>
            <person name="Bachman B."/>
            <person name="Battles P."/>
            <person name="Bell A."/>
            <person name="Bess C."/>
            <person name="Bickham C."/>
            <person name="Chaboub L."/>
            <person name="Chen D."/>
            <person name="Coyle M."/>
            <person name="Deiros D.R."/>
            <person name="Dinh H."/>
            <person name="Forbes L."/>
            <person name="Fowler G."/>
            <person name="Francisco L."/>
            <person name="Fu Q."/>
            <person name="Gubbala S."/>
            <person name="Hale W."/>
            <person name="Han Y."/>
            <person name="Hemphill L."/>
            <person name="Highlander S.K."/>
            <person name="Hirani K."/>
            <person name="Hogues M."/>
            <person name="Jackson L."/>
            <person name="Jakkamsetti A."/>
            <person name="Javaid M."/>
            <person name="Jiang H."/>
            <person name="Korchina V."/>
            <person name="Kovar C."/>
            <person name="Lara F."/>
            <person name="Lee S."/>
            <person name="Mata R."/>
            <person name="Mathew T."/>
            <person name="Moen C."/>
            <person name="Morales K."/>
            <person name="Munidasa M."/>
            <person name="Nazareth L."/>
            <person name="Ngo R."/>
            <person name="Nguyen L."/>
            <person name="Okwuonu G."/>
            <person name="Ongeri F."/>
            <person name="Patil S."/>
            <person name="Petrosino J."/>
            <person name="Pham C."/>
            <person name="Pham P."/>
            <person name="Pu L.-L."/>
            <person name="Puazo M."/>
            <person name="Raj R."/>
            <person name="Reid J."/>
            <person name="Rouhana J."/>
            <person name="Saada N."/>
            <person name="Shang Y."/>
            <person name="Simmons D."/>
            <person name="Thornton R."/>
            <person name="Warren J."/>
            <person name="Weissenberger G."/>
            <person name="Zhang J."/>
            <person name="Zhang L."/>
            <person name="Zhou C."/>
            <person name="Zhu D."/>
            <person name="Muzny D."/>
            <person name="Worley K."/>
            <person name="Gibbs R."/>
        </authorList>
    </citation>
    <scope>NUCLEOTIDE SEQUENCE [LARGE SCALE GENOMIC DNA]</scope>
    <source>
        <strain evidence="6 7">DSM 16047</strain>
    </source>
</reference>
<dbReference type="eggNOG" id="COG0640">
    <property type="taxonomic scope" value="Bacteria"/>
</dbReference>
<comment type="caution">
    <text evidence="6">The sequence shown here is derived from an EMBL/GenBank/DDBJ whole genome shotgun (WGS) entry which is preliminary data.</text>
</comment>
<evidence type="ECO:0000256" key="2">
    <source>
        <dbReference type="ARBA" id="ARBA00023125"/>
    </source>
</evidence>
<evidence type="ECO:0000256" key="3">
    <source>
        <dbReference type="ARBA" id="ARBA00023163"/>
    </source>
</evidence>
<dbReference type="PATRIC" id="fig|525365.8.peg.1951"/>
<dbReference type="Gene3D" id="3.40.250.10">
    <property type="entry name" value="Rhodanese-like domain"/>
    <property type="match status" value="1"/>
</dbReference>
<dbReference type="SUPFAM" id="SSF52821">
    <property type="entry name" value="Rhodanese/Cell cycle control phosphatase"/>
    <property type="match status" value="1"/>
</dbReference>
<gene>
    <name evidence="6" type="ORF">HMPREF0548_2157</name>
</gene>
<proteinExistence type="predicted"/>
<dbReference type="InterPro" id="IPR036388">
    <property type="entry name" value="WH-like_DNA-bd_sf"/>
</dbReference>
<dbReference type="GO" id="GO:0003700">
    <property type="term" value="F:DNA-binding transcription factor activity"/>
    <property type="evidence" value="ECO:0007669"/>
    <property type="project" value="InterPro"/>
</dbReference>
<organism evidence="6 7">
    <name type="scientific">Lactobacillus ultunensis DSM 16047</name>
    <dbReference type="NCBI Taxonomy" id="525365"/>
    <lineage>
        <taxon>Bacteria</taxon>
        <taxon>Bacillati</taxon>
        <taxon>Bacillota</taxon>
        <taxon>Bacilli</taxon>
        <taxon>Lactobacillales</taxon>
        <taxon>Lactobacillaceae</taxon>
        <taxon>Lactobacillus</taxon>
    </lineage>
</organism>
<feature type="domain" description="Rhodanese" evidence="4">
    <location>
        <begin position="136"/>
        <end position="221"/>
    </location>
</feature>
<dbReference type="HOGENOM" id="CLU_108527_0_0_9"/>
<dbReference type="InterPro" id="IPR011991">
    <property type="entry name" value="ArsR-like_HTH"/>
</dbReference>
<dbReference type="Pfam" id="PF00581">
    <property type="entry name" value="Rhodanese"/>
    <property type="match status" value="1"/>
</dbReference>
<dbReference type="STRING" id="525365.HMPREF0548_2157"/>
<sequence>MSRKINELVEEYRDSAFEQIVKIGKSLGNVSRLKLLDNLAQGKKSVEDLAKNVGLTTGTASKNLQLLKKAGLVKESRDKNFIFYKLTSKKIAQMISLLIDIGEESLPELRDLEDDLKIKNSKLPHLSVSDLKQEILTDNPYVIDLRPRSEYMAGHLPGSHNVPYSTFNIDQLNLPKDRTIVVYCRGRLCAYSDVLGEQVYQKGFNVQVFNHTVEEWNQKVTS</sequence>
<protein>
    <submittedName>
        <fullName evidence="6">Transcriptional regulator, ArsR family</fullName>
    </submittedName>
</protein>
<dbReference type="PROSITE" id="PS50987">
    <property type="entry name" value="HTH_ARSR_2"/>
    <property type="match status" value="1"/>
</dbReference>
<feature type="domain" description="HTH arsR-type" evidence="5">
    <location>
        <begin position="12"/>
        <end position="106"/>
    </location>
</feature>
<dbReference type="Proteomes" id="UP000005583">
    <property type="component" value="Unassembled WGS sequence"/>
</dbReference>
<dbReference type="InterPro" id="IPR001763">
    <property type="entry name" value="Rhodanese-like_dom"/>
</dbReference>
<keyword evidence="3" id="KW-0804">Transcription</keyword>
<dbReference type="RefSeq" id="WP_007126902.1">
    <property type="nucleotide sequence ID" value="NZ_AZFO01000062.1"/>
</dbReference>
<dbReference type="PRINTS" id="PR00778">
    <property type="entry name" value="HTHARSR"/>
</dbReference>
<dbReference type="PANTHER" id="PTHR43132:SF8">
    <property type="entry name" value="HTH-TYPE TRANSCRIPTIONAL REGULATOR KMTR"/>
    <property type="match status" value="1"/>
</dbReference>
<evidence type="ECO:0000259" key="5">
    <source>
        <dbReference type="PROSITE" id="PS50987"/>
    </source>
</evidence>
<evidence type="ECO:0000313" key="6">
    <source>
        <dbReference type="EMBL" id="EEJ70950.1"/>
    </source>
</evidence>
<dbReference type="Gene3D" id="1.10.10.10">
    <property type="entry name" value="Winged helix-like DNA-binding domain superfamily/Winged helix DNA-binding domain"/>
    <property type="match status" value="1"/>
</dbReference>
<dbReference type="CDD" id="cd00158">
    <property type="entry name" value="RHOD"/>
    <property type="match status" value="1"/>
</dbReference>
<dbReference type="SUPFAM" id="SSF46785">
    <property type="entry name" value="Winged helix' DNA-binding domain"/>
    <property type="match status" value="1"/>
</dbReference>
<dbReference type="eggNOG" id="COG0607">
    <property type="taxonomic scope" value="Bacteria"/>
</dbReference>
<evidence type="ECO:0000313" key="7">
    <source>
        <dbReference type="Proteomes" id="UP000005583"/>
    </source>
</evidence>
<dbReference type="AlphaFoldDB" id="C2ER61"/>
<dbReference type="OrthoDB" id="9800872at2"/>
<dbReference type="EMBL" id="ACGU01000113">
    <property type="protein sequence ID" value="EEJ70950.1"/>
    <property type="molecule type" value="Genomic_DNA"/>
</dbReference>
<dbReference type="CDD" id="cd00090">
    <property type="entry name" value="HTH_ARSR"/>
    <property type="match status" value="1"/>
</dbReference>
<keyword evidence="1" id="KW-0805">Transcription regulation</keyword>
<evidence type="ECO:0000256" key="1">
    <source>
        <dbReference type="ARBA" id="ARBA00023015"/>
    </source>
</evidence>
<dbReference type="GO" id="GO:0003677">
    <property type="term" value="F:DNA binding"/>
    <property type="evidence" value="ECO:0007669"/>
    <property type="project" value="UniProtKB-KW"/>
</dbReference>
<dbReference type="InterPro" id="IPR036390">
    <property type="entry name" value="WH_DNA-bd_sf"/>
</dbReference>
<dbReference type="NCBIfam" id="NF033788">
    <property type="entry name" value="HTH_metalloreg"/>
    <property type="match status" value="1"/>
</dbReference>
<accession>C2ER61</accession>
<dbReference type="PROSITE" id="PS50206">
    <property type="entry name" value="RHODANESE_3"/>
    <property type="match status" value="1"/>
</dbReference>
<keyword evidence="2" id="KW-0238">DNA-binding</keyword>
<dbReference type="PANTHER" id="PTHR43132">
    <property type="entry name" value="ARSENICAL RESISTANCE OPERON REPRESSOR ARSR-RELATED"/>
    <property type="match status" value="1"/>
</dbReference>
<dbReference type="SMART" id="SM00418">
    <property type="entry name" value="HTH_ARSR"/>
    <property type="match status" value="1"/>
</dbReference>
<dbReference type="Pfam" id="PF01022">
    <property type="entry name" value="HTH_5"/>
    <property type="match status" value="1"/>
</dbReference>
<keyword evidence="7" id="KW-1185">Reference proteome</keyword>
<dbReference type="SMART" id="SM00450">
    <property type="entry name" value="RHOD"/>
    <property type="match status" value="1"/>
</dbReference>
<dbReference type="InterPro" id="IPR036873">
    <property type="entry name" value="Rhodanese-like_dom_sf"/>
</dbReference>